<dbReference type="Pfam" id="PF02138">
    <property type="entry name" value="Beach"/>
    <property type="match status" value="1"/>
</dbReference>
<evidence type="ECO:0000259" key="6">
    <source>
        <dbReference type="PROSITE" id="PS51783"/>
    </source>
</evidence>
<name>A0A6Q2XDI0_ESOLU</name>
<organism evidence="7 8">
    <name type="scientific">Esox lucius</name>
    <name type="common">Northern pike</name>
    <dbReference type="NCBI Taxonomy" id="8010"/>
    <lineage>
        <taxon>Eukaryota</taxon>
        <taxon>Metazoa</taxon>
        <taxon>Chordata</taxon>
        <taxon>Craniata</taxon>
        <taxon>Vertebrata</taxon>
        <taxon>Euteleostomi</taxon>
        <taxon>Actinopterygii</taxon>
        <taxon>Neopterygii</taxon>
        <taxon>Teleostei</taxon>
        <taxon>Protacanthopterygii</taxon>
        <taxon>Esociformes</taxon>
        <taxon>Esocidae</taxon>
        <taxon>Esox</taxon>
    </lineage>
</organism>
<dbReference type="FunFam" id="1.10.1540.10:FF:000001">
    <property type="entry name" value="neurobeachin isoform X1"/>
    <property type="match status" value="1"/>
</dbReference>
<dbReference type="Gene3D" id="2.130.10.10">
    <property type="entry name" value="YVTN repeat-like/Quinoprotein amine dehydrogenase"/>
    <property type="match status" value="3"/>
</dbReference>
<dbReference type="Pfam" id="PF02893">
    <property type="entry name" value="GRAM"/>
    <property type="match status" value="1"/>
</dbReference>
<dbReference type="InterPro" id="IPR019775">
    <property type="entry name" value="WD40_repeat_CS"/>
</dbReference>
<feature type="signal peptide" evidence="4">
    <location>
        <begin position="1"/>
        <end position="16"/>
    </location>
</feature>
<dbReference type="InterPro" id="IPR036372">
    <property type="entry name" value="BEACH_dom_sf"/>
</dbReference>
<evidence type="ECO:0000256" key="1">
    <source>
        <dbReference type="ARBA" id="ARBA00022574"/>
    </source>
</evidence>
<dbReference type="CDD" id="cd06071">
    <property type="entry name" value="Beach"/>
    <property type="match status" value="1"/>
</dbReference>
<evidence type="ECO:0000313" key="7">
    <source>
        <dbReference type="Ensembl" id="ENSELUP00000051240.2"/>
    </source>
</evidence>
<gene>
    <name evidence="7" type="primary">NSMAF</name>
</gene>
<keyword evidence="8" id="KW-1185">Reference proteome</keyword>
<keyword evidence="2" id="KW-0677">Repeat</keyword>
<dbReference type="Pfam" id="PF25400">
    <property type="entry name" value="PH_FAN"/>
    <property type="match status" value="1"/>
</dbReference>
<dbReference type="Proteomes" id="UP000265140">
    <property type="component" value="Chromosome 21"/>
</dbReference>
<dbReference type="FunFam" id="2.130.10.10:FF:000336">
    <property type="entry name" value="Neutral sphingomyelinase activation-associated factor"/>
    <property type="match status" value="1"/>
</dbReference>
<reference evidence="7" key="2">
    <citation type="submission" date="2020-02" db="EMBL/GenBank/DDBJ databases">
        <title>Esox lucius (northern pike) genome, fEsoLuc1, primary haplotype.</title>
        <authorList>
            <person name="Myers G."/>
            <person name="Karagic N."/>
            <person name="Meyer A."/>
            <person name="Pippel M."/>
            <person name="Reichard M."/>
            <person name="Winkler S."/>
            <person name="Tracey A."/>
            <person name="Sims Y."/>
            <person name="Howe K."/>
            <person name="Rhie A."/>
            <person name="Formenti G."/>
            <person name="Durbin R."/>
            <person name="Fedrigo O."/>
            <person name="Jarvis E.D."/>
        </authorList>
    </citation>
    <scope>NUCLEOTIDE SEQUENCE [LARGE SCALE GENOMIC DNA]</scope>
</reference>
<dbReference type="PANTHER" id="PTHR13743">
    <property type="entry name" value="BEIGE/BEACH-RELATED"/>
    <property type="match status" value="1"/>
</dbReference>
<dbReference type="SMART" id="SM01026">
    <property type="entry name" value="Beach"/>
    <property type="match status" value="1"/>
</dbReference>
<dbReference type="Pfam" id="PF00400">
    <property type="entry name" value="WD40"/>
    <property type="match status" value="4"/>
</dbReference>
<sequence>MFLGLVTLILCCLCSRFSLLLLDLEEYYFEQHTVKIRGSLKICSKSIIFEPEEHVEPILKVSFCIAANLQSRLARTSFDKNCFQNVAEIPHMECEAEMVTPLVTNPGHVCITDQSLYFQPLNGYPEQVVRIELHRVKRIYKRRHGLRPLGLEVFCTENDFCSDIYLKFYQTSDRNDLYYYIATFLENHMAEHTAESYMLQWQRGHLSNYQYLMHLNNLADRSGNDLSQYPVFPWIIADYSSTELDMMNPTTFRDLSKPVGALNKERLERLLSRYRDMPEPRFMYGSHYSSPGYVLFYLVRVAPEHMLCLQNGRYDNADRMFNSIGETWKNCLEGATDFKELIPDFFGNDPSFLLNRQNLDLGKRQDGSSVQDVDLPPWAADASDFLQKSQKALESQYVSEHLHEWIDLVFGFKQRGSEAVAAQNVFHPLTYEGGIDCDSIEDPDQKIAMLTQILEFGQTPTQLFTTPHPQRITPRFQSISRTPSVNTPLNELSPVSTSEDSFEDLTEESRRLAWNNIAKLKLISSHKIHKEAVTGIAVTRSASSVFTTSQDSTLKMFSRESNGLQRSMSFSNMALSSCLMLPEDKAVVCSSWDNNVYFYSIPFGRRQDTLMGHDDAISKMCWRDNQLYTASWDSTVKVWQCDSADIANNKRCQFQLLAEFEHEAGVNTISLNPAGTLLVSGTKDGTASIWDTSSLAQLHQVHCHSGKIHDVAFSPDSRHILSVGEDSCLKVIDVQTGMMISSVQADEEQRCFCWDGNTVLSGGQSGHLQVLDLMSNKVITRIPGHSGAVTAMWMNEQCSTVITGGEDKQVIFWKLDC</sequence>
<dbReference type="CDD" id="cd00200">
    <property type="entry name" value="WD40"/>
    <property type="match status" value="1"/>
</dbReference>
<keyword evidence="1 3" id="KW-0853">WD repeat</keyword>
<keyword evidence="4" id="KW-0732">Signal</keyword>
<dbReference type="Ensembl" id="ENSELUT00000044106.2">
    <property type="protein sequence ID" value="ENSELUP00000051240.2"/>
    <property type="gene ID" value="ENSELUG00000021357.3"/>
</dbReference>
<reference evidence="7" key="4">
    <citation type="submission" date="2025-09" db="UniProtKB">
        <authorList>
            <consortium name="Ensembl"/>
        </authorList>
    </citation>
    <scope>IDENTIFICATION</scope>
</reference>
<dbReference type="InterPro" id="IPR004182">
    <property type="entry name" value="GRAM"/>
</dbReference>
<dbReference type="PROSITE" id="PS50197">
    <property type="entry name" value="BEACH"/>
    <property type="match status" value="1"/>
</dbReference>
<evidence type="ECO:0008006" key="9">
    <source>
        <dbReference type="Google" id="ProtNLM"/>
    </source>
</evidence>
<feature type="repeat" description="WD" evidence="3">
    <location>
        <begin position="610"/>
        <end position="649"/>
    </location>
</feature>
<dbReference type="SUPFAM" id="SSF50978">
    <property type="entry name" value="WD40 repeat-like"/>
    <property type="match status" value="1"/>
</dbReference>
<dbReference type="GeneTree" id="ENSGT00940000155059"/>
<dbReference type="InterPro" id="IPR015943">
    <property type="entry name" value="WD40/YVTN_repeat-like_dom_sf"/>
</dbReference>
<dbReference type="InterPro" id="IPR001680">
    <property type="entry name" value="WD40_rpt"/>
</dbReference>
<feature type="chain" id="PRO_5044224330" description="Neutral sphingomyelinase (N-SMase) activation associated factor" evidence="4">
    <location>
        <begin position="17"/>
        <end position="817"/>
    </location>
</feature>
<evidence type="ECO:0000313" key="8">
    <source>
        <dbReference type="Proteomes" id="UP000265140"/>
    </source>
</evidence>
<protein>
    <recommendedName>
        <fullName evidence="9">Neutral sphingomyelinase (N-SMase) activation associated factor</fullName>
    </recommendedName>
</protein>
<reference evidence="7" key="3">
    <citation type="submission" date="2025-08" db="UniProtKB">
        <authorList>
            <consortium name="Ensembl"/>
        </authorList>
    </citation>
    <scope>IDENTIFICATION</scope>
</reference>
<evidence type="ECO:0000256" key="2">
    <source>
        <dbReference type="ARBA" id="ARBA00022737"/>
    </source>
</evidence>
<feature type="repeat" description="WD" evidence="3">
    <location>
        <begin position="659"/>
        <end position="700"/>
    </location>
</feature>
<dbReference type="SUPFAM" id="SSF50729">
    <property type="entry name" value="PH domain-like"/>
    <property type="match status" value="1"/>
</dbReference>
<proteinExistence type="predicted"/>
<dbReference type="Bgee" id="ENSELUG00000021357">
    <property type="expression patterns" value="Expressed in heart and 15 other cell types or tissues"/>
</dbReference>
<evidence type="ECO:0000259" key="5">
    <source>
        <dbReference type="PROSITE" id="PS50197"/>
    </source>
</evidence>
<dbReference type="InterPro" id="IPR050865">
    <property type="entry name" value="BEACH_Domain"/>
</dbReference>
<dbReference type="PROSITE" id="PS00678">
    <property type="entry name" value="WD_REPEATS_1"/>
    <property type="match status" value="1"/>
</dbReference>
<dbReference type="SMART" id="SM00320">
    <property type="entry name" value="WD40"/>
    <property type="match status" value="7"/>
</dbReference>
<dbReference type="InterPro" id="IPR023362">
    <property type="entry name" value="PH-BEACH_dom"/>
</dbReference>
<dbReference type="SUPFAM" id="SSF81837">
    <property type="entry name" value="BEACH domain"/>
    <property type="match status" value="1"/>
</dbReference>
<dbReference type="PANTHER" id="PTHR13743:SF123">
    <property type="entry name" value="PROTEIN FAN"/>
    <property type="match status" value="1"/>
</dbReference>
<evidence type="ECO:0000256" key="4">
    <source>
        <dbReference type="SAM" id="SignalP"/>
    </source>
</evidence>
<dbReference type="PROSITE" id="PS51783">
    <property type="entry name" value="PH_BEACH"/>
    <property type="match status" value="1"/>
</dbReference>
<feature type="repeat" description="WD" evidence="3">
    <location>
        <begin position="782"/>
        <end position="817"/>
    </location>
</feature>
<accession>A0A6Q2XDI0</accession>
<dbReference type="Gene3D" id="1.10.1540.10">
    <property type="entry name" value="BEACH domain"/>
    <property type="match status" value="1"/>
</dbReference>
<reference evidence="8" key="1">
    <citation type="journal article" date="2014" name="PLoS ONE">
        <title>The genome and linkage map of the northern pike (Esox lucius): conserved synteny revealed between the salmonid sister group and the Neoteleostei.</title>
        <authorList>
            <person name="Rondeau E.B."/>
            <person name="Minkley D.R."/>
            <person name="Leong J.S."/>
            <person name="Messmer A.M."/>
            <person name="Jantzen J.R."/>
            <person name="von Schalburg K.R."/>
            <person name="Lemon C."/>
            <person name="Bird N.H."/>
            <person name="Koop B.F."/>
        </authorList>
    </citation>
    <scope>NUCLEOTIDE SEQUENCE</scope>
</reference>
<feature type="domain" description="BEACH" evidence="5">
    <location>
        <begin position="186"/>
        <end position="471"/>
    </location>
</feature>
<dbReference type="PROSITE" id="PS50294">
    <property type="entry name" value="WD_REPEATS_REGION"/>
    <property type="match status" value="3"/>
</dbReference>
<dbReference type="Gene3D" id="2.30.29.30">
    <property type="entry name" value="Pleckstrin-homology domain (PH domain)/Phosphotyrosine-binding domain (PTB)"/>
    <property type="match status" value="1"/>
</dbReference>
<feature type="domain" description="BEACH-type PH" evidence="6">
    <location>
        <begin position="85"/>
        <end position="182"/>
    </location>
</feature>
<dbReference type="InterPro" id="IPR036322">
    <property type="entry name" value="WD40_repeat_dom_sf"/>
</dbReference>
<dbReference type="InterPro" id="IPR011993">
    <property type="entry name" value="PH-like_dom_sf"/>
</dbReference>
<feature type="repeat" description="WD" evidence="3">
    <location>
        <begin position="701"/>
        <end position="742"/>
    </location>
</feature>
<dbReference type="InterPro" id="IPR000409">
    <property type="entry name" value="BEACH_dom"/>
</dbReference>
<dbReference type="PROSITE" id="PS50082">
    <property type="entry name" value="WD_REPEATS_2"/>
    <property type="match status" value="4"/>
</dbReference>
<dbReference type="AlphaFoldDB" id="A0A6Q2XDI0"/>
<dbReference type="SMART" id="SM00568">
    <property type="entry name" value="GRAM"/>
    <property type="match status" value="1"/>
</dbReference>
<dbReference type="InterPro" id="IPR057496">
    <property type="entry name" value="FAN-like_PH"/>
</dbReference>
<evidence type="ECO:0000256" key="3">
    <source>
        <dbReference type="PROSITE-ProRule" id="PRU00221"/>
    </source>
</evidence>